<protein>
    <submittedName>
        <fullName evidence="2">Wsv313-like protein</fullName>
    </submittedName>
</protein>
<evidence type="ECO:0000313" key="2">
    <source>
        <dbReference type="EMBL" id="BDT62342.1"/>
    </source>
</evidence>
<feature type="compositionally biased region" description="Basic and acidic residues" evidence="1">
    <location>
        <begin position="1"/>
        <end position="10"/>
    </location>
</feature>
<feature type="compositionally biased region" description="Basic residues" evidence="1">
    <location>
        <begin position="1037"/>
        <end position="1057"/>
    </location>
</feature>
<feature type="region of interest" description="Disordered" evidence="1">
    <location>
        <begin position="198"/>
        <end position="234"/>
    </location>
</feature>
<name>A0A9C7BZ66_9VIRU</name>
<evidence type="ECO:0000256" key="1">
    <source>
        <dbReference type="SAM" id="MobiDB-lite"/>
    </source>
</evidence>
<dbReference type="EMBL" id="LC738874">
    <property type="protein sequence ID" value="BDT62342.1"/>
    <property type="molecule type" value="Genomic_DNA"/>
</dbReference>
<organism evidence="2">
    <name type="scientific">Melicertus latisulcatus majanivirus</name>
    <dbReference type="NCBI Taxonomy" id="2984277"/>
    <lineage>
        <taxon>Viruses</taxon>
        <taxon>Viruses incertae sedis</taxon>
        <taxon>Naldaviricetes</taxon>
        <taxon>Nimaviridae</taxon>
    </lineage>
</organism>
<feature type="compositionally biased region" description="Low complexity" evidence="1">
    <location>
        <begin position="299"/>
        <end position="310"/>
    </location>
</feature>
<accession>A0A9C7BZ66</accession>
<feature type="compositionally biased region" description="Acidic residues" evidence="1">
    <location>
        <begin position="16"/>
        <end position="27"/>
    </location>
</feature>
<feature type="compositionally biased region" description="Acidic residues" evidence="1">
    <location>
        <begin position="421"/>
        <end position="437"/>
    </location>
</feature>
<feature type="region of interest" description="Disordered" evidence="1">
    <location>
        <begin position="1026"/>
        <end position="1100"/>
    </location>
</feature>
<feature type="compositionally biased region" description="Basic residues" evidence="1">
    <location>
        <begin position="1083"/>
        <end position="1100"/>
    </location>
</feature>
<reference evidence="2" key="1">
    <citation type="submission" date="2022-10" db="EMBL/GenBank/DDBJ databases">
        <title>Genome sequences of endogenous nimaviruses in decapod crustaceans.</title>
        <authorList>
            <person name="Kawato S."/>
            <person name="Nozaki R."/>
            <person name="Kondo H."/>
            <person name="Hirono I."/>
        </authorList>
    </citation>
    <scope>NUCLEOTIDE SEQUENCE</scope>
    <source>
        <strain evidence="2">Okinawa2016</strain>
    </source>
</reference>
<feature type="region of interest" description="Disordered" evidence="1">
    <location>
        <begin position="1"/>
        <end position="86"/>
    </location>
</feature>
<feature type="compositionally biased region" description="Low complexity" evidence="1">
    <location>
        <begin position="1063"/>
        <end position="1075"/>
    </location>
</feature>
<sequence>MSIKIIRNDDLPISGSEEDDDDDDDDSPDIKSNRKNFYSENSDDDDDDYNSIDNDNNDNDDNENYSHDLYNEDNETSDNRLIENNDDNYYITSENKNNDIVKDYYSNNADETNLNLSHILKHDITTTNSNNNNNNNLSNNVKETASLNEKQLIKGKKDISNSSEGYYGAYMLYKKTAKHHHNNNNKNRNNNIKISVANEKKSTDTNNNNDDDNDKNEITSSININENNDDTFSETDIETQNIQTQINEKTIYDTLIQNTRHDYGIDTTVGEDSLQVNNGVSDTLYVNNSENSRLDESVENTSNNDDNNNNNDEDDDIVNEEQNKKQNSLFDYFITKYVTNSDNKVTTTTAAATTTINDGENSDDCVESNTTTYNHSKNIMNEYNYSMHDAYEKPKEVFNKPQNEINDSNKNINHVSNGGKDDDDDDDDDNNDDDDNDSVINNKNDHKKNDIPNNDYNILTIGKENDKLTTARSISCNDIKRIKQPLLMTVDSENNSYIGGGDDKFLSNAISENNFSNPVNTRFENQISPAQLSRCESVNDLIVSNIHFNILDHEEEKKEETSSKSDENQHKEHSLHQLINNVNSNIGSNIEKGLQETNMAIEDINIKLLEEQTQHLKCNTVVLALFKKRQDAIRTGVSFDNLPPLPTVDQVEHLRKTITVELMMKKLEECKKMDCVSKANTHEVNINLLTTLQENQLLCNPIFDEYAKVYHNTTITAANFINNDNDDNDDYIQSNGLAENWSLEYDVNVLGEREFDDEYEKLEFYTSFLNRLLAFKTESLYQWMLILHFLEQIVGGIIGSMTSKQDHDQTTTHRYHGDDDDDAPHNETQRKNMVPIIGNNYFLWQSGIELTFSFLDEKIQNYIKGISKDIAEIALRIGIPLIMIRWPNSFKSSNVYRSLLKRSINNISKIAIDPSLYILNHIIKDNKNNSIEKPNDTIYSKIINKLENSNFSSLHNITISKSDKMMIKTILGKDISLLHDIKKHLITYLYKNRKQLSILLIRGVSDFKRYVSLFITRHIASLSSVARDKPTSLQLRPRPRPRPRLRPRLRPRPRPRPRPSSPLPLSTRPSSLQSLELDTGTLNHKRCRKGHQYKKRKLSK</sequence>
<proteinExistence type="predicted"/>
<feature type="region of interest" description="Disordered" evidence="1">
    <location>
        <begin position="289"/>
        <end position="316"/>
    </location>
</feature>
<feature type="compositionally biased region" description="Acidic residues" evidence="1">
    <location>
        <begin position="41"/>
        <end position="63"/>
    </location>
</feature>
<feature type="region of interest" description="Disordered" evidence="1">
    <location>
        <begin position="400"/>
        <end position="455"/>
    </location>
</feature>
<feature type="region of interest" description="Disordered" evidence="1">
    <location>
        <begin position="807"/>
        <end position="828"/>
    </location>
</feature>
<feature type="region of interest" description="Disordered" evidence="1">
    <location>
        <begin position="553"/>
        <end position="573"/>
    </location>
</feature>
<feature type="compositionally biased region" description="Polar residues" evidence="1">
    <location>
        <begin position="400"/>
        <end position="416"/>
    </location>
</feature>